<feature type="region of interest" description="Disordered" evidence="1">
    <location>
        <begin position="55"/>
        <end position="82"/>
    </location>
</feature>
<reference evidence="2 3" key="1">
    <citation type="submission" date="2014-04" db="EMBL/GenBank/DDBJ databases">
        <authorList>
            <consortium name="DOE Joint Genome Institute"/>
            <person name="Kuo A."/>
            <person name="Tarkka M."/>
            <person name="Buscot F."/>
            <person name="Kohler A."/>
            <person name="Nagy L.G."/>
            <person name="Floudas D."/>
            <person name="Copeland A."/>
            <person name="Barry K.W."/>
            <person name="Cichocki N."/>
            <person name="Veneault-Fourrey C."/>
            <person name="LaButti K."/>
            <person name="Lindquist E.A."/>
            <person name="Lipzen A."/>
            <person name="Lundell T."/>
            <person name="Morin E."/>
            <person name="Murat C."/>
            <person name="Sun H."/>
            <person name="Tunlid A."/>
            <person name="Henrissat B."/>
            <person name="Grigoriev I.V."/>
            <person name="Hibbett D.S."/>
            <person name="Martin F."/>
            <person name="Nordberg H.P."/>
            <person name="Cantor M.N."/>
            <person name="Hua S.X."/>
        </authorList>
    </citation>
    <scope>NUCLEOTIDE SEQUENCE [LARGE SCALE GENOMIC DNA]</scope>
    <source>
        <strain evidence="2 3">F 1598</strain>
    </source>
</reference>
<evidence type="ECO:0000313" key="3">
    <source>
        <dbReference type="Proteomes" id="UP000054166"/>
    </source>
</evidence>
<name>A0A0C3GJR2_PILCF</name>
<dbReference type="Proteomes" id="UP000054166">
    <property type="component" value="Unassembled WGS sequence"/>
</dbReference>
<protein>
    <submittedName>
        <fullName evidence="2">Uncharacterized protein</fullName>
    </submittedName>
</protein>
<accession>A0A0C3GJR2</accession>
<organism evidence="2 3">
    <name type="scientific">Piloderma croceum (strain F 1598)</name>
    <dbReference type="NCBI Taxonomy" id="765440"/>
    <lineage>
        <taxon>Eukaryota</taxon>
        <taxon>Fungi</taxon>
        <taxon>Dikarya</taxon>
        <taxon>Basidiomycota</taxon>
        <taxon>Agaricomycotina</taxon>
        <taxon>Agaricomycetes</taxon>
        <taxon>Agaricomycetidae</taxon>
        <taxon>Atheliales</taxon>
        <taxon>Atheliaceae</taxon>
        <taxon>Piloderma</taxon>
    </lineage>
</organism>
<dbReference type="HOGENOM" id="CLU_1768792_0_0_1"/>
<dbReference type="AlphaFoldDB" id="A0A0C3GJR2"/>
<dbReference type="EMBL" id="KN832970">
    <property type="protein sequence ID" value="KIM91879.1"/>
    <property type="molecule type" value="Genomic_DNA"/>
</dbReference>
<evidence type="ECO:0000313" key="2">
    <source>
        <dbReference type="EMBL" id="KIM91879.1"/>
    </source>
</evidence>
<gene>
    <name evidence="2" type="ORF">PILCRDRAFT_102672</name>
</gene>
<dbReference type="InParanoid" id="A0A0C3GJR2"/>
<proteinExistence type="predicted"/>
<keyword evidence="3" id="KW-1185">Reference proteome</keyword>
<reference evidence="3" key="2">
    <citation type="submission" date="2015-01" db="EMBL/GenBank/DDBJ databases">
        <title>Evolutionary Origins and Diversification of the Mycorrhizal Mutualists.</title>
        <authorList>
            <consortium name="DOE Joint Genome Institute"/>
            <consortium name="Mycorrhizal Genomics Consortium"/>
            <person name="Kohler A."/>
            <person name="Kuo A."/>
            <person name="Nagy L.G."/>
            <person name="Floudas D."/>
            <person name="Copeland A."/>
            <person name="Barry K.W."/>
            <person name="Cichocki N."/>
            <person name="Veneault-Fourrey C."/>
            <person name="LaButti K."/>
            <person name="Lindquist E.A."/>
            <person name="Lipzen A."/>
            <person name="Lundell T."/>
            <person name="Morin E."/>
            <person name="Murat C."/>
            <person name="Riley R."/>
            <person name="Ohm R."/>
            <person name="Sun H."/>
            <person name="Tunlid A."/>
            <person name="Henrissat B."/>
            <person name="Grigoriev I.V."/>
            <person name="Hibbett D.S."/>
            <person name="Martin F."/>
        </authorList>
    </citation>
    <scope>NUCLEOTIDE SEQUENCE [LARGE SCALE GENOMIC DNA]</scope>
    <source>
        <strain evidence="3">F 1598</strain>
    </source>
</reference>
<sequence length="147" mass="16614">MRDVRVPFTESLSLQQHCSERAKTKDVCEERGGQHRLERHRLWLVVAKAVKQAGNDGEQRIGTGCESHRRNRGRNQPCRQRHPGEVRDYLPEKASEFASHGFPAGKAVGLTLQRSSPISQSSHLLAQRQTPILQSFLSCRLFSSICL</sequence>
<evidence type="ECO:0000256" key="1">
    <source>
        <dbReference type="SAM" id="MobiDB-lite"/>
    </source>
</evidence>